<organism evidence="2 3">
    <name type="scientific">Leptospira ellinghausenii</name>
    <dbReference type="NCBI Taxonomy" id="1917822"/>
    <lineage>
        <taxon>Bacteria</taxon>
        <taxon>Pseudomonadati</taxon>
        <taxon>Spirochaetota</taxon>
        <taxon>Spirochaetia</taxon>
        <taxon>Leptospirales</taxon>
        <taxon>Leptospiraceae</taxon>
        <taxon>Leptospira</taxon>
    </lineage>
</organism>
<protein>
    <recommendedName>
        <fullName evidence="4">Alginate export domain-containing protein</fullName>
    </recommendedName>
</protein>
<dbReference type="OrthoDB" id="334958at2"/>
<keyword evidence="1" id="KW-1133">Transmembrane helix</keyword>
<feature type="transmembrane region" description="Helical" evidence="1">
    <location>
        <begin position="6"/>
        <end position="26"/>
    </location>
</feature>
<evidence type="ECO:0000313" key="3">
    <source>
        <dbReference type="Proteomes" id="UP000245206"/>
    </source>
</evidence>
<evidence type="ECO:0000313" key="2">
    <source>
        <dbReference type="EMBL" id="GBF41283.1"/>
    </source>
</evidence>
<dbReference type="NCBIfam" id="NF047476">
    <property type="entry name" value="LA_2168_fam"/>
    <property type="match status" value="1"/>
</dbReference>
<sequence length="478" mass="54725">MKPLIYLTFVIFNFLVLNFIPFTRVYGIGLEFGIYGYELFLKENQNTKPLEVPNWDFHNQRWGQVFRNDAYLNRSSGESGFVGLKDKNNRNQIHWNLDVQLTTGPETGLRNYYLGKNHFLGYQSKLFFLGVGRREHLFSPKSFSTQYDGGEGLFLEIKPESNLTFQFMIWDFYSGSLLLSKDQFHGLLRTESSSEFLTSEKKNEGFSRSHHRRHSFGIHYGESNSLRLGFHYLELGGFGPNTKDHPSETKKNSADGDSLFSGNFGFGIQFETLSFAFDFLWCKGSDRTRSQIAEKPGTIPIAGEAIQIGTELKLGEFKIRSSHFLSDTAETNQNHQIVKEGYVSMGTHPSQTPYLSQIFRMFPSAAVTESGYEKNFALIEGRAFGYLTELVLSYQYQQVIVKLIGNYFVPYHQNGLLDGRIHFQKRQFEKFFVAEGMLEVALKSEEGFELGVGLSQLYLPESMGISSNFGYVYGRYQI</sequence>
<proteinExistence type="predicted"/>
<keyword evidence="1" id="KW-0812">Transmembrane</keyword>
<accession>A0A2P2D9H0</accession>
<dbReference type="Proteomes" id="UP000245206">
    <property type="component" value="Unassembled WGS sequence"/>
</dbReference>
<keyword evidence="1" id="KW-0472">Membrane</keyword>
<dbReference type="EMBL" id="BFAZ01000003">
    <property type="protein sequence ID" value="GBF41283.1"/>
    <property type="molecule type" value="Genomic_DNA"/>
</dbReference>
<reference evidence="3" key="1">
    <citation type="journal article" date="2019" name="Microbiol. Immunol.">
        <title>Molecular and phenotypic characterization of Leptospira johnsonii sp. nov., Leptospira ellinghausenii sp. nov. and Leptospira ryugenii sp. nov. isolated from soil and water in Japan.</title>
        <authorList>
            <person name="Masuzawa T."/>
            <person name="Saito M."/>
            <person name="Nakao R."/>
            <person name="Nikaido Y."/>
            <person name="Matsumoto M."/>
            <person name="Ogawa M."/>
            <person name="Yokoyama M."/>
            <person name="Hidaka Y."/>
            <person name="Tomita J."/>
            <person name="Sakakibara K."/>
            <person name="Suzuki K."/>
            <person name="Yasuda S."/>
            <person name="Sato H."/>
            <person name="Yamaguchi M."/>
            <person name="Yoshida S.I."/>
            <person name="Koizumi N."/>
            <person name="Kawamura Y."/>
        </authorList>
    </citation>
    <scope>NUCLEOTIDE SEQUENCE [LARGE SCALE GENOMIC DNA]</scope>
    <source>
        <strain evidence="3">E18</strain>
    </source>
</reference>
<name>A0A2P2D9H0_9LEPT</name>
<evidence type="ECO:0008006" key="4">
    <source>
        <dbReference type="Google" id="ProtNLM"/>
    </source>
</evidence>
<keyword evidence="3" id="KW-1185">Reference proteome</keyword>
<comment type="caution">
    <text evidence="2">The sequence shown here is derived from an EMBL/GenBank/DDBJ whole genome shotgun (WGS) entry which is preliminary data.</text>
</comment>
<evidence type="ECO:0000256" key="1">
    <source>
        <dbReference type="SAM" id="Phobius"/>
    </source>
</evidence>
<dbReference type="AlphaFoldDB" id="A0A2P2D9H0"/>
<gene>
    <name evidence="2" type="ORF">LPTSP2_05550</name>
</gene>